<dbReference type="OrthoDB" id="1430580at2"/>
<protein>
    <submittedName>
        <fullName evidence="1">L-fucose mutarotase</fullName>
    </submittedName>
</protein>
<dbReference type="PANTHER" id="PTHR43239">
    <property type="entry name" value="UPF0734 PROTEIN DDB_G0273871/DDB_G0273177"/>
    <property type="match status" value="1"/>
</dbReference>
<name>A0A1V9FZI7_9BACT</name>
<proteinExistence type="predicted"/>
<dbReference type="STRING" id="1703345.A3860_22540"/>
<dbReference type="AlphaFoldDB" id="A0A1V9FZI7"/>
<dbReference type="Gene3D" id="3.30.70.100">
    <property type="match status" value="1"/>
</dbReference>
<dbReference type="InterPro" id="IPR052996">
    <property type="entry name" value="Carb_Metab_Mutarotase"/>
</dbReference>
<reference evidence="1 2" key="1">
    <citation type="submission" date="2016-03" db="EMBL/GenBank/DDBJ databases">
        <title>Niastella vici sp. nov., isolated from farmland soil.</title>
        <authorList>
            <person name="Chen L."/>
            <person name="Wang D."/>
            <person name="Yang S."/>
            <person name="Wang G."/>
        </authorList>
    </citation>
    <scope>NUCLEOTIDE SEQUENCE [LARGE SCALE GENOMIC DNA]</scope>
    <source>
        <strain evidence="1 2">DJ57</strain>
    </source>
</reference>
<keyword evidence="2" id="KW-1185">Reference proteome</keyword>
<evidence type="ECO:0000313" key="2">
    <source>
        <dbReference type="Proteomes" id="UP000192796"/>
    </source>
</evidence>
<accession>A0A1V9FZI7</accession>
<gene>
    <name evidence="1" type="ORF">A3860_22540</name>
</gene>
<dbReference type="GO" id="GO:0016857">
    <property type="term" value="F:racemase and epimerase activity, acting on carbohydrates and derivatives"/>
    <property type="evidence" value="ECO:0007669"/>
    <property type="project" value="InterPro"/>
</dbReference>
<dbReference type="SUPFAM" id="SSF54909">
    <property type="entry name" value="Dimeric alpha+beta barrel"/>
    <property type="match status" value="1"/>
</dbReference>
<dbReference type="EMBL" id="LVYD01000044">
    <property type="protein sequence ID" value="OQP63724.1"/>
    <property type="molecule type" value="Genomic_DNA"/>
</dbReference>
<sequence>MKRFTLALDLVDDPALITEYEHWHRAGNGWPEIKKSIEDAGIANMEIYRTGNRLFMIMETEENFSFEQKSKMDASNAKVQEWEQLMWKFQQPLPWAKEGEKWVMMNKIFDLHHK</sequence>
<dbReference type="Proteomes" id="UP000192796">
    <property type="component" value="Unassembled WGS sequence"/>
</dbReference>
<dbReference type="PANTHER" id="PTHR43239:SF1">
    <property type="entry name" value="UPF0734 PROTEIN DDB_G0273871_DDB_G0273177"/>
    <property type="match status" value="1"/>
</dbReference>
<dbReference type="InterPro" id="IPR011008">
    <property type="entry name" value="Dimeric_a/b-barrel"/>
</dbReference>
<dbReference type="Pfam" id="PF05336">
    <property type="entry name" value="rhaM"/>
    <property type="match status" value="1"/>
</dbReference>
<dbReference type="RefSeq" id="WP_081147384.1">
    <property type="nucleotide sequence ID" value="NZ_LVYD01000044.1"/>
</dbReference>
<evidence type="ECO:0000313" key="1">
    <source>
        <dbReference type="EMBL" id="OQP63724.1"/>
    </source>
</evidence>
<dbReference type="InterPro" id="IPR008000">
    <property type="entry name" value="Rham/fucose_mutarotase"/>
</dbReference>
<organism evidence="1 2">
    <name type="scientific">Niastella vici</name>
    <dbReference type="NCBI Taxonomy" id="1703345"/>
    <lineage>
        <taxon>Bacteria</taxon>
        <taxon>Pseudomonadati</taxon>
        <taxon>Bacteroidota</taxon>
        <taxon>Chitinophagia</taxon>
        <taxon>Chitinophagales</taxon>
        <taxon>Chitinophagaceae</taxon>
        <taxon>Niastella</taxon>
    </lineage>
</organism>
<comment type="caution">
    <text evidence="1">The sequence shown here is derived from an EMBL/GenBank/DDBJ whole genome shotgun (WGS) entry which is preliminary data.</text>
</comment>